<keyword evidence="4" id="KW-1185">Reference proteome</keyword>
<evidence type="ECO:0000259" key="2">
    <source>
        <dbReference type="Pfam" id="PF08450"/>
    </source>
</evidence>
<dbReference type="Gene3D" id="2.120.10.30">
    <property type="entry name" value="TolB, C-terminal domain"/>
    <property type="match status" value="1"/>
</dbReference>
<dbReference type="InterPro" id="IPR013658">
    <property type="entry name" value="SGL"/>
</dbReference>
<proteinExistence type="inferred from homology"/>
<dbReference type="EMBL" id="JAAVLN010000003">
    <property type="protein sequence ID" value="NKC04767.1"/>
    <property type="molecule type" value="Genomic_DNA"/>
</dbReference>
<dbReference type="PANTHER" id="PTHR10907:SF47">
    <property type="entry name" value="REGUCALCIN"/>
    <property type="match status" value="1"/>
</dbReference>
<reference evidence="3 4" key="1">
    <citation type="submission" date="2020-03" db="EMBL/GenBank/DDBJ databases">
        <title>Whole genome sequencing of clinical and environmental type strains of Ochrobactrum.</title>
        <authorList>
            <person name="Dharne M."/>
        </authorList>
    </citation>
    <scope>NUCLEOTIDE SEQUENCE [LARGE SCALE GENOMIC DNA]</scope>
    <source>
        <strain evidence="3 4">CIP 109452</strain>
    </source>
</reference>
<sequence>MDPEPGVSGHRKNDGRADWAGNFWIGTLREADYAPVGALYRVQPDYAVSREAADLAIPNGLAFDQDRRRMYFADTRAYTIWMRDYDPAQDRLGEPQIFATTTAPERPDGSCVDEEGFVWSAIYAGGKLIRFDPDGAIDRVIELPVSHPTCCCFGGEALDTLFVTSAIEPLGPEERTLEPLAGKVLAFKPGVRGRAEFKTRL</sequence>
<dbReference type="PRINTS" id="PR01790">
    <property type="entry name" value="SMP30FAMILY"/>
</dbReference>
<name>A0ABX1DP92_9HYPH</name>
<dbReference type="PANTHER" id="PTHR10907">
    <property type="entry name" value="REGUCALCIN"/>
    <property type="match status" value="1"/>
</dbReference>
<evidence type="ECO:0000313" key="3">
    <source>
        <dbReference type="EMBL" id="NKC04767.1"/>
    </source>
</evidence>
<evidence type="ECO:0000256" key="1">
    <source>
        <dbReference type="ARBA" id="ARBA00008853"/>
    </source>
</evidence>
<evidence type="ECO:0000313" key="4">
    <source>
        <dbReference type="Proteomes" id="UP000704467"/>
    </source>
</evidence>
<gene>
    <name evidence="3" type="ORF">HED55_20860</name>
</gene>
<dbReference type="InterPro" id="IPR011042">
    <property type="entry name" value="6-blade_b-propeller_TolB-like"/>
</dbReference>
<feature type="domain" description="SMP-30/Gluconolactonase/LRE-like region" evidence="2">
    <location>
        <begin position="7"/>
        <end position="166"/>
    </location>
</feature>
<dbReference type="Proteomes" id="UP000704467">
    <property type="component" value="Unassembled WGS sequence"/>
</dbReference>
<dbReference type="Pfam" id="PF08450">
    <property type="entry name" value="SGL"/>
    <property type="match status" value="1"/>
</dbReference>
<dbReference type="SUPFAM" id="SSF63829">
    <property type="entry name" value="Calcium-dependent phosphotriesterase"/>
    <property type="match status" value="1"/>
</dbReference>
<accession>A0ABX1DP92</accession>
<organism evidence="3 4">
    <name type="scientific">Brucella haematophila</name>
    <dbReference type="NCBI Taxonomy" id="419474"/>
    <lineage>
        <taxon>Bacteria</taxon>
        <taxon>Pseudomonadati</taxon>
        <taxon>Pseudomonadota</taxon>
        <taxon>Alphaproteobacteria</taxon>
        <taxon>Hyphomicrobiales</taxon>
        <taxon>Brucellaceae</taxon>
        <taxon>Brucella/Ochrobactrum group</taxon>
        <taxon>Brucella</taxon>
    </lineage>
</organism>
<dbReference type="InterPro" id="IPR005511">
    <property type="entry name" value="SMP-30"/>
</dbReference>
<comment type="caution">
    <text evidence="3">The sequence shown here is derived from an EMBL/GenBank/DDBJ whole genome shotgun (WGS) entry which is preliminary data.</text>
</comment>
<comment type="similarity">
    <text evidence="1">Belongs to the SMP-30/CGR1 family.</text>
</comment>
<protein>
    <submittedName>
        <fullName evidence="3">SMP-30/gluconolactonase/LRE family protein</fullName>
    </submittedName>
</protein>